<feature type="transmembrane region" description="Helical" evidence="12">
    <location>
        <begin position="150"/>
        <end position="169"/>
    </location>
</feature>
<keyword evidence="7" id="KW-0915">Sodium</keyword>
<comment type="caution">
    <text evidence="13">The sequence shown here is derived from an EMBL/GenBank/DDBJ whole genome shotgun (WGS) entry which is preliminary data.</text>
</comment>
<feature type="transmembrane region" description="Helical" evidence="12">
    <location>
        <begin position="326"/>
        <end position="357"/>
    </location>
</feature>
<comment type="subcellular location">
    <subcellularLocation>
        <location evidence="1">Cell membrane</location>
        <topology evidence="1">Multi-pass membrane protein</topology>
    </subcellularLocation>
</comment>
<sequence>MNTTLFLAVFIAYFLLLAGISRIVSRTSGSDAFYTGDRESPWPLVAYGMIGAAMSGVTFVSIPGMVSNNFLYYFQFVLGNMIGYSFIVFVLIPIYYKLKLVSIYTYLSNRFGFYSYKTGSLFFIISQSFGAALRLLLGVKVLDYALFDPLGIPFHIAVVIILVIIWLYTNKSGIKTIVWTDACQTTFLIAAALVSIFAIQDAMDLSLAQTIDTMTSHKYFQIFDWDPKSGNNFFKQIIAGILIAIAMMGLDQNMMQKTLTCKSPYDAQKNALVFSFILAITQFLFLCLGVLLYIYAENHGISLAVDNNGTFLNTDDLFPMLALNNFGLAAAITFIMGITAAAFSSVDSALTALTTSFSYDFLDMEKKSPQEKRKTKNMVLLGFNLVVFAIMSAFANSTGDIITSIFKVAGYTYGPLLGLFLLGIFTKVRIKDKFTPIICVIAPVLTYITNELLIHYFNFDLGFMNVFINALITVIFLVLIRTTDDKKLVGE</sequence>
<dbReference type="Proteomes" id="UP000007364">
    <property type="component" value="Unassembled WGS sequence"/>
</dbReference>
<evidence type="ECO:0000256" key="6">
    <source>
        <dbReference type="ARBA" id="ARBA00022989"/>
    </source>
</evidence>
<feature type="transmembrane region" description="Helical" evidence="12">
    <location>
        <begin position="72"/>
        <end position="98"/>
    </location>
</feature>
<evidence type="ECO:0000256" key="12">
    <source>
        <dbReference type="SAM" id="Phobius"/>
    </source>
</evidence>
<dbReference type="OrthoDB" id="891563at2"/>
<dbReference type="PROSITE" id="PS50283">
    <property type="entry name" value="NA_SOLUT_SYMP_3"/>
    <property type="match status" value="1"/>
</dbReference>
<reference evidence="13 14" key="1">
    <citation type="journal article" date="2012" name="J. Bacteriol.">
        <title>Genome Sequence of Galbibacter marinum Type Strain ck-I2-15.</title>
        <authorList>
            <person name="Lai Q."/>
            <person name="Li C."/>
            <person name="Shao Z."/>
        </authorList>
    </citation>
    <scope>NUCLEOTIDE SEQUENCE [LARGE SCALE GENOMIC DNA]</scope>
    <source>
        <strain evidence="14">ck-I2-15</strain>
    </source>
</reference>
<feature type="transmembrane region" description="Helical" evidence="12">
    <location>
        <begin position="44"/>
        <end position="66"/>
    </location>
</feature>
<evidence type="ECO:0000256" key="7">
    <source>
        <dbReference type="ARBA" id="ARBA00023053"/>
    </source>
</evidence>
<accession>K2Q1G1</accession>
<dbReference type="PATRIC" id="fig|555500.3.peg.2363"/>
<evidence type="ECO:0000313" key="14">
    <source>
        <dbReference type="Proteomes" id="UP000007364"/>
    </source>
</evidence>
<name>K2Q1G1_9FLAO</name>
<organism evidence="13 14">
    <name type="scientific">Galbibacter marinus</name>
    <dbReference type="NCBI Taxonomy" id="555500"/>
    <lineage>
        <taxon>Bacteria</taxon>
        <taxon>Pseudomonadati</taxon>
        <taxon>Bacteroidota</taxon>
        <taxon>Flavobacteriia</taxon>
        <taxon>Flavobacteriales</taxon>
        <taxon>Flavobacteriaceae</taxon>
        <taxon>Galbibacter</taxon>
    </lineage>
</organism>
<dbReference type="AlphaFoldDB" id="K2Q1G1"/>
<dbReference type="EMBL" id="AMSG01000017">
    <property type="protein sequence ID" value="EKF54686.1"/>
    <property type="molecule type" value="Genomic_DNA"/>
</dbReference>
<evidence type="ECO:0000256" key="9">
    <source>
        <dbReference type="ARBA" id="ARBA00023136"/>
    </source>
</evidence>
<keyword evidence="5 12" id="KW-0812">Transmembrane</keyword>
<dbReference type="Pfam" id="PF00474">
    <property type="entry name" value="SSF"/>
    <property type="match status" value="1"/>
</dbReference>
<keyword evidence="6 12" id="KW-1133">Transmembrane helix</keyword>
<feature type="transmembrane region" description="Helical" evidence="12">
    <location>
        <begin position="463"/>
        <end position="480"/>
    </location>
</feature>
<dbReference type="GO" id="GO:0015293">
    <property type="term" value="F:symporter activity"/>
    <property type="evidence" value="ECO:0007669"/>
    <property type="project" value="TreeGrafter"/>
</dbReference>
<dbReference type="GO" id="GO:0005886">
    <property type="term" value="C:plasma membrane"/>
    <property type="evidence" value="ECO:0007669"/>
    <property type="project" value="UniProtKB-SubCell"/>
</dbReference>
<feature type="transmembrane region" description="Helical" evidence="12">
    <location>
        <begin position="233"/>
        <end position="250"/>
    </location>
</feature>
<dbReference type="CDD" id="cd10326">
    <property type="entry name" value="SLC5sbd_NIS-like"/>
    <property type="match status" value="1"/>
</dbReference>
<keyword evidence="10" id="KW-0739">Sodium transport</keyword>
<feature type="transmembrane region" description="Helical" evidence="12">
    <location>
        <begin position="6"/>
        <end position="24"/>
    </location>
</feature>
<dbReference type="GO" id="GO:0006814">
    <property type="term" value="P:sodium ion transport"/>
    <property type="evidence" value="ECO:0007669"/>
    <property type="project" value="UniProtKB-KW"/>
</dbReference>
<dbReference type="eggNOG" id="COG0591">
    <property type="taxonomic scope" value="Bacteria"/>
</dbReference>
<dbReference type="PANTHER" id="PTHR42985:SF47">
    <property type="entry name" value="INTEGRAL MEMBRANE TRANSPORT PROTEIN"/>
    <property type="match status" value="1"/>
</dbReference>
<dbReference type="InterPro" id="IPR038377">
    <property type="entry name" value="Na/Glc_symporter_sf"/>
</dbReference>
<dbReference type="PANTHER" id="PTHR42985">
    <property type="entry name" value="SODIUM-COUPLED MONOCARBOXYLATE TRANSPORTER"/>
    <property type="match status" value="1"/>
</dbReference>
<dbReference type="STRING" id="555500.I215_11464"/>
<evidence type="ECO:0000256" key="5">
    <source>
        <dbReference type="ARBA" id="ARBA00022692"/>
    </source>
</evidence>
<dbReference type="RefSeq" id="WP_008992132.1">
    <property type="nucleotide sequence ID" value="NZ_AMSG01000017.1"/>
</dbReference>
<feature type="transmembrane region" description="Helical" evidence="12">
    <location>
        <begin position="119"/>
        <end position="138"/>
    </location>
</feature>
<feature type="transmembrane region" description="Helical" evidence="12">
    <location>
        <begin position="401"/>
        <end position="425"/>
    </location>
</feature>
<evidence type="ECO:0000256" key="11">
    <source>
        <dbReference type="RuleBase" id="RU362091"/>
    </source>
</evidence>
<keyword evidence="9 12" id="KW-0472">Membrane</keyword>
<dbReference type="InterPro" id="IPR001734">
    <property type="entry name" value="Na/solute_symporter"/>
</dbReference>
<evidence type="ECO:0000256" key="4">
    <source>
        <dbReference type="ARBA" id="ARBA00022475"/>
    </source>
</evidence>
<evidence type="ECO:0000256" key="10">
    <source>
        <dbReference type="ARBA" id="ARBA00023201"/>
    </source>
</evidence>
<evidence type="ECO:0000256" key="2">
    <source>
        <dbReference type="ARBA" id="ARBA00006434"/>
    </source>
</evidence>
<feature type="transmembrane region" description="Helical" evidence="12">
    <location>
        <begin position="271"/>
        <end position="296"/>
    </location>
</feature>
<keyword evidence="4" id="KW-1003">Cell membrane</keyword>
<feature type="transmembrane region" description="Helical" evidence="12">
    <location>
        <begin position="378"/>
        <end position="395"/>
    </location>
</feature>
<evidence type="ECO:0000256" key="3">
    <source>
        <dbReference type="ARBA" id="ARBA00022448"/>
    </source>
</evidence>
<dbReference type="Gene3D" id="1.20.1730.10">
    <property type="entry name" value="Sodium/glucose cotransporter"/>
    <property type="match status" value="1"/>
</dbReference>
<gene>
    <name evidence="13" type="ORF">I215_11464</name>
</gene>
<keyword evidence="14" id="KW-1185">Reference proteome</keyword>
<proteinExistence type="inferred from homology"/>
<evidence type="ECO:0000256" key="1">
    <source>
        <dbReference type="ARBA" id="ARBA00004651"/>
    </source>
</evidence>
<comment type="similarity">
    <text evidence="2 11">Belongs to the sodium:solute symporter (SSF) (TC 2.A.21) family.</text>
</comment>
<dbReference type="InterPro" id="IPR051163">
    <property type="entry name" value="Sodium:Solute_Symporter_SSF"/>
</dbReference>
<protein>
    <submittedName>
        <fullName evidence="13">Na+/solute symporter</fullName>
    </submittedName>
</protein>
<feature type="transmembrane region" description="Helical" evidence="12">
    <location>
        <begin position="176"/>
        <end position="199"/>
    </location>
</feature>
<keyword evidence="8" id="KW-0406">Ion transport</keyword>
<evidence type="ECO:0000256" key="8">
    <source>
        <dbReference type="ARBA" id="ARBA00023065"/>
    </source>
</evidence>
<feature type="transmembrane region" description="Helical" evidence="12">
    <location>
        <begin position="437"/>
        <end position="457"/>
    </location>
</feature>
<keyword evidence="3" id="KW-0813">Transport</keyword>
<evidence type="ECO:0000313" key="13">
    <source>
        <dbReference type="EMBL" id="EKF54686.1"/>
    </source>
</evidence>